<reference evidence="2 3" key="1">
    <citation type="submission" date="2014-06" db="EMBL/GenBank/DDBJ databases">
        <authorList>
            <person name="Swart Estienne"/>
        </authorList>
    </citation>
    <scope>NUCLEOTIDE SEQUENCE [LARGE SCALE GENOMIC DNA]</scope>
    <source>
        <strain evidence="2 3">130c</strain>
    </source>
</reference>
<feature type="compositionally biased region" description="Basic residues" evidence="1">
    <location>
        <begin position="117"/>
        <end position="127"/>
    </location>
</feature>
<proteinExistence type="predicted"/>
<feature type="compositionally biased region" description="Basic residues" evidence="1">
    <location>
        <begin position="147"/>
        <end position="172"/>
    </location>
</feature>
<accession>A0A078A0K7</accession>
<dbReference type="AlphaFoldDB" id="A0A078A0K7"/>
<feature type="region of interest" description="Disordered" evidence="1">
    <location>
        <begin position="107"/>
        <end position="172"/>
    </location>
</feature>
<evidence type="ECO:0000256" key="1">
    <source>
        <dbReference type="SAM" id="MobiDB-lite"/>
    </source>
</evidence>
<keyword evidence="3" id="KW-1185">Reference proteome</keyword>
<gene>
    <name evidence="2" type="primary">Contig1199.g1297</name>
    <name evidence="2" type="ORF">STYLEM_4376</name>
</gene>
<dbReference type="EMBL" id="CCKQ01004231">
    <property type="protein sequence ID" value="CDW75387.1"/>
    <property type="molecule type" value="Genomic_DNA"/>
</dbReference>
<evidence type="ECO:0000313" key="2">
    <source>
        <dbReference type="EMBL" id="CDW75387.1"/>
    </source>
</evidence>
<organism evidence="2 3">
    <name type="scientific">Stylonychia lemnae</name>
    <name type="common">Ciliate</name>
    <dbReference type="NCBI Taxonomy" id="5949"/>
    <lineage>
        <taxon>Eukaryota</taxon>
        <taxon>Sar</taxon>
        <taxon>Alveolata</taxon>
        <taxon>Ciliophora</taxon>
        <taxon>Intramacronucleata</taxon>
        <taxon>Spirotrichea</taxon>
        <taxon>Stichotrichia</taxon>
        <taxon>Sporadotrichida</taxon>
        <taxon>Oxytrichidae</taxon>
        <taxon>Stylonychinae</taxon>
        <taxon>Stylonychia</taxon>
    </lineage>
</organism>
<sequence length="172" mass="20180">MDYNQKRLSQTNHKVKIPYKMLQGMQKKSIERANVQKDMDRKLGVIADTNRLGPKKMMQGYFERKEEQKKEISRQNLDKDRGINLHLYSAAKFRDGALNLTKEGIRKIEEDDDGSGKQHRLGPKKNKKTFDEIQNKRQSNPEYMTGKRFRKKKGNVAKKFKGKKKGSKRSKH</sequence>
<name>A0A078A0K7_STYLE</name>
<dbReference type="Proteomes" id="UP000039865">
    <property type="component" value="Unassembled WGS sequence"/>
</dbReference>
<protein>
    <submittedName>
        <fullName evidence="2">Uncharacterized protein</fullName>
    </submittedName>
</protein>
<evidence type="ECO:0000313" key="3">
    <source>
        <dbReference type="Proteomes" id="UP000039865"/>
    </source>
</evidence>
<dbReference type="InParanoid" id="A0A078A0K7"/>